<dbReference type="EMBL" id="JGWH01000160">
    <property type="protein sequence ID" value="KCV31577.1"/>
    <property type="molecule type" value="Genomic_DNA"/>
</dbReference>
<keyword evidence="3" id="KW-1185">Reference proteome</keyword>
<gene>
    <name evidence="2" type="ORF">L490_3156</name>
</gene>
<evidence type="ECO:0000313" key="2">
    <source>
        <dbReference type="EMBL" id="KCV31577.1"/>
    </source>
</evidence>
<proteinExistence type="predicted"/>
<evidence type="ECO:0000313" key="3">
    <source>
        <dbReference type="Proteomes" id="UP000025756"/>
    </source>
</evidence>
<feature type="region of interest" description="Disordered" evidence="1">
    <location>
        <begin position="28"/>
        <end position="54"/>
    </location>
</feature>
<evidence type="ECO:0000256" key="1">
    <source>
        <dbReference type="SAM" id="MobiDB-lite"/>
    </source>
</evidence>
<dbReference type="Proteomes" id="UP000025756">
    <property type="component" value="Unassembled WGS sequence"/>
</dbReference>
<comment type="caution">
    <text evidence="2">The sequence shown here is derived from an EMBL/GenBank/DDBJ whole genome shotgun (WGS) entry which is preliminary data.</text>
</comment>
<name>A0ABR4R977_BORBO</name>
<feature type="compositionally biased region" description="Pro residues" evidence="1">
    <location>
        <begin position="45"/>
        <end position="54"/>
    </location>
</feature>
<organism evidence="2 3">
    <name type="scientific">Bordetella bronchiseptica 00-P-2796</name>
    <dbReference type="NCBI Taxonomy" id="1331199"/>
    <lineage>
        <taxon>Bacteria</taxon>
        <taxon>Pseudomonadati</taxon>
        <taxon>Pseudomonadota</taxon>
        <taxon>Betaproteobacteria</taxon>
        <taxon>Burkholderiales</taxon>
        <taxon>Alcaligenaceae</taxon>
        <taxon>Bordetella</taxon>
    </lineage>
</organism>
<protein>
    <submittedName>
        <fullName evidence="2">Uncharacterized protein</fullName>
    </submittedName>
</protein>
<sequence>MIRFGLPCPPAAAFAGGLPRARTTLAGLQAPPPVVSPPAGQLCGAPPPPRHARG</sequence>
<accession>A0ABR4R977</accession>
<reference evidence="2 3" key="1">
    <citation type="submission" date="2014-03" db="EMBL/GenBank/DDBJ databases">
        <title>Genome sequence of Bordetella bronchiseptica.</title>
        <authorList>
            <person name="Harvill E."/>
            <person name="Goodfield L.L."/>
            <person name="Ivanov Y.V."/>
            <person name="Meyer J.A."/>
            <person name="Muse S.J."/>
            <person name="Jacobs N."/>
            <person name="Bendor L."/>
            <person name="Smallridge W.E."/>
            <person name="Brinkac L.M."/>
            <person name="Sanka R."/>
            <person name="Kim M."/>
            <person name="Losada L."/>
        </authorList>
    </citation>
    <scope>NUCLEOTIDE SEQUENCE [LARGE SCALE GENOMIC DNA]</scope>
    <source>
        <strain evidence="2 3">00-P-2796</strain>
    </source>
</reference>